<dbReference type="OrthoDB" id="9033198at2"/>
<feature type="region of interest" description="Disordered" evidence="1">
    <location>
        <begin position="171"/>
        <end position="204"/>
    </location>
</feature>
<evidence type="ECO:0000256" key="1">
    <source>
        <dbReference type="SAM" id="MobiDB-lite"/>
    </source>
</evidence>
<keyword evidence="3" id="KW-1185">Reference proteome</keyword>
<proteinExistence type="predicted"/>
<dbReference type="Proteomes" id="UP000033618">
    <property type="component" value="Unassembled WGS sequence"/>
</dbReference>
<dbReference type="PATRIC" id="fig|28092.6.peg.5302"/>
<dbReference type="AlphaFoldDB" id="A0A0F5JUK8"/>
<reference evidence="2 3" key="1">
    <citation type="submission" date="2015-03" db="EMBL/GenBank/DDBJ databases">
        <title>Draft Genome Sequence of Burkholderia andropogonis type strain ICMP2807, isolated from Sorghum bicolor.</title>
        <authorList>
            <person name="Lopes-Santos L."/>
            <person name="Castro D.B."/>
            <person name="Ottoboni L.M."/>
            <person name="Park D."/>
            <person name="Weirc B.S."/>
            <person name="Destefano S.A."/>
        </authorList>
    </citation>
    <scope>NUCLEOTIDE SEQUENCE [LARGE SCALE GENOMIC DNA]</scope>
    <source>
        <strain evidence="2 3">ICMP2807</strain>
    </source>
</reference>
<protein>
    <submittedName>
        <fullName evidence="2">Uncharacterized protein</fullName>
    </submittedName>
</protein>
<accession>A0A0F5JUK8</accession>
<name>A0A0F5JUK8_9BURK</name>
<comment type="caution">
    <text evidence="2">The sequence shown here is derived from an EMBL/GenBank/DDBJ whole genome shotgun (WGS) entry which is preliminary data.</text>
</comment>
<gene>
    <name evidence="2" type="ORF">WM40_22530</name>
</gene>
<evidence type="ECO:0000313" key="3">
    <source>
        <dbReference type="Proteomes" id="UP000033618"/>
    </source>
</evidence>
<sequence>MLTLKQIKAKITSVQPRAEMNGKNKTKPACTIKIEASRSNLILNEFDPQLRGAFYQSGDEAKGQAELIQNEDLGGLTALRFPWFRQDIKHDKQLTGYTTILHTGINDQSWIELEDCNIKDFVFALKEGGSVNVTFNINCHPTEKEQGRIDHLLMSDIEISILPPQTAETLFDEKKAPARKKAKSDRDAQVEALNAAFPPGGEAA</sequence>
<evidence type="ECO:0000313" key="2">
    <source>
        <dbReference type="EMBL" id="KKB61523.1"/>
    </source>
</evidence>
<dbReference type="STRING" id="28092.WM40_22530"/>
<organism evidence="2 3">
    <name type="scientific">Robbsia andropogonis</name>
    <dbReference type="NCBI Taxonomy" id="28092"/>
    <lineage>
        <taxon>Bacteria</taxon>
        <taxon>Pseudomonadati</taxon>
        <taxon>Pseudomonadota</taxon>
        <taxon>Betaproteobacteria</taxon>
        <taxon>Burkholderiales</taxon>
        <taxon>Burkholderiaceae</taxon>
        <taxon>Robbsia</taxon>
    </lineage>
</organism>
<dbReference type="EMBL" id="LAQU01000039">
    <property type="protein sequence ID" value="KKB61523.1"/>
    <property type="molecule type" value="Genomic_DNA"/>
</dbReference>
<dbReference type="RefSeq" id="WP_046154044.1">
    <property type="nucleotide sequence ID" value="NZ_CADFGU010000001.1"/>
</dbReference>